<organism evidence="1 2">
    <name type="scientific">Planifilum fimeticola</name>
    <dbReference type="NCBI Taxonomy" id="201975"/>
    <lineage>
        <taxon>Bacteria</taxon>
        <taxon>Bacillati</taxon>
        <taxon>Bacillota</taxon>
        <taxon>Bacilli</taxon>
        <taxon>Bacillales</taxon>
        <taxon>Thermoactinomycetaceae</taxon>
        <taxon>Planifilum</taxon>
    </lineage>
</organism>
<reference evidence="1 2" key="1">
    <citation type="submission" date="2018-03" db="EMBL/GenBank/DDBJ databases">
        <title>Genomic Encyclopedia of Archaeal and Bacterial Type Strains, Phase II (KMG-II): from individual species to whole genera.</title>
        <authorList>
            <person name="Goeker M."/>
        </authorList>
    </citation>
    <scope>NUCLEOTIDE SEQUENCE [LARGE SCALE GENOMIC DNA]</scope>
    <source>
        <strain evidence="1 2">DSM 44946</strain>
    </source>
</reference>
<dbReference type="AlphaFoldDB" id="A0A2T0LEG6"/>
<protein>
    <submittedName>
        <fullName evidence="1">Uncharacterized protein</fullName>
    </submittedName>
</protein>
<sequence length="44" mass="5241">MRQGVRVSFLFESRVLHAGMEDFWSIRAFPACDTLKVNKRKERK</sequence>
<proteinExistence type="predicted"/>
<comment type="caution">
    <text evidence="1">The sequence shown here is derived from an EMBL/GenBank/DDBJ whole genome shotgun (WGS) entry which is preliminary data.</text>
</comment>
<accession>A0A2T0LEG6</accession>
<keyword evidence="2" id="KW-1185">Reference proteome</keyword>
<gene>
    <name evidence="1" type="ORF">CLV97_11387</name>
</gene>
<evidence type="ECO:0000313" key="2">
    <source>
        <dbReference type="Proteomes" id="UP000237797"/>
    </source>
</evidence>
<dbReference type="EMBL" id="PVNE01000013">
    <property type="protein sequence ID" value="PRX40500.1"/>
    <property type="molecule type" value="Genomic_DNA"/>
</dbReference>
<name>A0A2T0LEG6_9BACL</name>
<evidence type="ECO:0000313" key="1">
    <source>
        <dbReference type="EMBL" id="PRX40500.1"/>
    </source>
</evidence>
<dbReference type="Proteomes" id="UP000237797">
    <property type="component" value="Unassembled WGS sequence"/>
</dbReference>